<evidence type="ECO:0000256" key="1">
    <source>
        <dbReference type="SAM" id="SignalP"/>
    </source>
</evidence>
<keyword evidence="1" id="KW-0732">Signal</keyword>
<evidence type="ECO:0000313" key="3">
    <source>
        <dbReference type="Proteomes" id="UP000515344"/>
    </source>
</evidence>
<dbReference type="EMBL" id="CP060007">
    <property type="protein sequence ID" value="QNA45737.1"/>
    <property type="molecule type" value="Genomic_DNA"/>
</dbReference>
<accession>A0A7G5XJT4</accession>
<gene>
    <name evidence="2" type="ORF">H4075_05945</name>
</gene>
<feature type="signal peptide" evidence="1">
    <location>
        <begin position="1"/>
        <end position="18"/>
    </location>
</feature>
<dbReference type="KEGG" id="lacs:H4075_05945"/>
<sequence>MKKIFTVVFLVFTHSVLAQTKTLPGYYINLSSDTVTCQISFKDWAINPTEIKIIDGKRTITLGLRDMLGFGVSGKTHYVRKTVTYHLNPLSGLLIPEQFSDSVITKEVMLKIVRRGKFQLYELVLPERDYFFIENKNKEIAELIYRVRKSDVELIEDEQFKQQLYRYLVEEGLADSYIWENNKITYSAEKIGKIVNYINGANSSNQIQYETVKPGLSIELKTGAYINFFPTQLQDPRATMVKLPASISPSLGLDLIFALPGKFQRAGLGLGVSYNHIKVNFTQKDSFLTTVSPAYYFTTKYNYTYSSSIPTLFTNFFGFFVFNPTKKVKFFMTAGLSYHFTLKKQNGVDESYQSKEEGVQNGNIPFIRYQESKRERVDIVNGWFNFNTGLGCSFGRHKLNFTYVIPSEVTARTNQNNNFTIGNAGLFYHFEILKNR</sequence>
<evidence type="ECO:0008006" key="4">
    <source>
        <dbReference type="Google" id="ProtNLM"/>
    </source>
</evidence>
<reference evidence="3" key="1">
    <citation type="submission" date="2020-08" db="EMBL/GenBank/DDBJ databases">
        <title>Lacibacter sp. S13-6-6 genome sequencing.</title>
        <authorList>
            <person name="Jin L."/>
        </authorList>
    </citation>
    <scope>NUCLEOTIDE SEQUENCE [LARGE SCALE GENOMIC DNA]</scope>
    <source>
        <strain evidence="3">S13-6-6</strain>
    </source>
</reference>
<dbReference type="RefSeq" id="WP_182805054.1">
    <property type="nucleotide sequence ID" value="NZ_CP060007.1"/>
</dbReference>
<proteinExistence type="predicted"/>
<name>A0A7G5XJT4_9BACT</name>
<dbReference type="Proteomes" id="UP000515344">
    <property type="component" value="Chromosome"/>
</dbReference>
<keyword evidence="3" id="KW-1185">Reference proteome</keyword>
<dbReference type="AlphaFoldDB" id="A0A7G5XJT4"/>
<evidence type="ECO:0000313" key="2">
    <source>
        <dbReference type="EMBL" id="QNA45737.1"/>
    </source>
</evidence>
<protein>
    <recommendedName>
        <fullName evidence="4">Outer membrane beta-barrel protein</fullName>
    </recommendedName>
</protein>
<organism evidence="2 3">
    <name type="scientific">Lacibacter sediminis</name>
    <dbReference type="NCBI Taxonomy" id="2760713"/>
    <lineage>
        <taxon>Bacteria</taxon>
        <taxon>Pseudomonadati</taxon>
        <taxon>Bacteroidota</taxon>
        <taxon>Chitinophagia</taxon>
        <taxon>Chitinophagales</taxon>
        <taxon>Chitinophagaceae</taxon>
        <taxon>Lacibacter</taxon>
    </lineage>
</organism>
<feature type="chain" id="PRO_5028982958" description="Outer membrane beta-barrel protein" evidence="1">
    <location>
        <begin position="19"/>
        <end position="436"/>
    </location>
</feature>